<reference evidence="1 2" key="1">
    <citation type="submission" date="2016-01" db="EMBL/GenBank/DDBJ databases">
        <title>The new phylogeny of the genus Mycobacterium.</title>
        <authorList>
            <person name="Tarcisio F."/>
            <person name="Conor M."/>
            <person name="Antonella G."/>
            <person name="Elisabetta G."/>
            <person name="Giulia F.S."/>
            <person name="Sara T."/>
            <person name="Anna F."/>
            <person name="Clotilde B."/>
            <person name="Roberto B."/>
            <person name="Veronica D.S."/>
            <person name="Fabio R."/>
            <person name="Monica P."/>
            <person name="Olivier J."/>
            <person name="Enrico T."/>
            <person name="Nicola S."/>
        </authorList>
    </citation>
    <scope>NUCLEOTIDE SEQUENCE [LARGE SCALE GENOMIC DNA]</scope>
    <source>
        <strain evidence="1 2">DSM 45176</strain>
    </source>
</reference>
<organism evidence="1 2">
    <name type="scientific">Mycobacterium riyadhense</name>
    <dbReference type="NCBI Taxonomy" id="486698"/>
    <lineage>
        <taxon>Bacteria</taxon>
        <taxon>Bacillati</taxon>
        <taxon>Actinomycetota</taxon>
        <taxon>Actinomycetes</taxon>
        <taxon>Mycobacteriales</taxon>
        <taxon>Mycobacteriaceae</taxon>
        <taxon>Mycobacterium</taxon>
    </lineage>
</organism>
<dbReference type="STRING" id="486698.AWC22_17745"/>
<dbReference type="AlphaFoldDB" id="A0A1X2CXS1"/>
<proteinExistence type="predicted"/>
<dbReference type="GeneID" id="93493922"/>
<dbReference type="Proteomes" id="UP000193087">
    <property type="component" value="Unassembled WGS sequence"/>
</dbReference>
<name>A0A1X2CXS1_9MYCO</name>
<sequence>MKAPDTPSVRGLSRLLGLCQAASGSPTVDTLRGSVESSTASGSVAVSAAIRGAVSVQTGSGEVAVGVPEGTAARLHVTTGSGVVTNQLQPSEGPERGDQTLVLQMRSGSGDVNIHRATPAHQIVDG</sequence>
<dbReference type="EMBL" id="LQPQ01000065">
    <property type="protein sequence ID" value="ORW80672.1"/>
    <property type="molecule type" value="Genomic_DNA"/>
</dbReference>
<evidence type="ECO:0000313" key="1">
    <source>
        <dbReference type="EMBL" id="ORW80672.1"/>
    </source>
</evidence>
<comment type="caution">
    <text evidence="1">The sequence shown here is derived from an EMBL/GenBank/DDBJ whole genome shotgun (WGS) entry which is preliminary data.</text>
</comment>
<gene>
    <name evidence="1" type="ORF">AWC22_17745</name>
</gene>
<accession>A0A1X2CXS1</accession>
<dbReference type="OrthoDB" id="3252095at2"/>
<dbReference type="RefSeq" id="WP_085250315.1">
    <property type="nucleotide sequence ID" value="NZ_CAJMWJ010000001.1"/>
</dbReference>
<evidence type="ECO:0008006" key="3">
    <source>
        <dbReference type="Google" id="ProtNLM"/>
    </source>
</evidence>
<evidence type="ECO:0000313" key="2">
    <source>
        <dbReference type="Proteomes" id="UP000193087"/>
    </source>
</evidence>
<protein>
    <recommendedName>
        <fullName evidence="3">Adhesin domain-containing protein</fullName>
    </recommendedName>
</protein>
<keyword evidence="2" id="KW-1185">Reference proteome</keyword>